<keyword evidence="1" id="KW-0255">Endonuclease</keyword>
<dbReference type="KEGG" id="stim:H1B31_08265"/>
<dbReference type="Proteomes" id="UP000515480">
    <property type="component" value="Chromosome"/>
</dbReference>
<dbReference type="RefSeq" id="WP_185979963.1">
    <property type="nucleotide sequence ID" value="NZ_CP060204.1"/>
</dbReference>
<dbReference type="InterPro" id="IPR018578">
    <property type="entry name" value="Restrct_endonuc_II_BstXI"/>
</dbReference>
<dbReference type="AlphaFoldDB" id="A0A7G7VIB7"/>
<keyword evidence="1" id="KW-0540">Nuclease</keyword>
<proteinExistence type="predicted"/>
<protein>
    <submittedName>
        <fullName evidence="1">BstXI family restriction endonuclease</fullName>
    </submittedName>
</protein>
<dbReference type="REBASE" id="441524">
    <property type="entry name" value="Ssp3039ORF8260P"/>
</dbReference>
<dbReference type="Pfam" id="PF09552">
    <property type="entry name" value="RE_BstXI"/>
    <property type="match status" value="1"/>
</dbReference>
<name>A0A7G7VIB7_9FIRM</name>
<dbReference type="GO" id="GO:0004519">
    <property type="term" value="F:endonuclease activity"/>
    <property type="evidence" value="ECO:0007669"/>
    <property type="project" value="UniProtKB-KW"/>
</dbReference>
<accession>A0A7G7VIB7</accession>
<reference evidence="1 2" key="1">
    <citation type="submission" date="2020-07" db="EMBL/GenBank/DDBJ databases">
        <title>Complete genome and description of Selenomonas timonensis sp. nov., a new bacterium isolated from a gingivitis subject.</title>
        <authorList>
            <person name="Antezack A."/>
        </authorList>
    </citation>
    <scope>NUCLEOTIDE SEQUENCE [LARGE SCALE GENOMIC DNA]</scope>
    <source>
        <strain evidence="1 2">Marseille-Q3039</strain>
    </source>
</reference>
<evidence type="ECO:0000313" key="1">
    <source>
        <dbReference type="EMBL" id="QNH53860.1"/>
    </source>
</evidence>
<keyword evidence="1" id="KW-0378">Hydrolase</keyword>
<gene>
    <name evidence="1" type="ORF">H1B31_08265</name>
</gene>
<organism evidence="1 2">
    <name type="scientific">Selenomonas timonae</name>
    <dbReference type="NCBI Taxonomy" id="2754044"/>
    <lineage>
        <taxon>Bacteria</taxon>
        <taxon>Bacillati</taxon>
        <taxon>Bacillota</taxon>
        <taxon>Negativicutes</taxon>
        <taxon>Selenomonadales</taxon>
        <taxon>Selenomonadaceae</taxon>
        <taxon>Selenomonas</taxon>
    </lineage>
</organism>
<evidence type="ECO:0000313" key="2">
    <source>
        <dbReference type="Proteomes" id="UP000515480"/>
    </source>
</evidence>
<dbReference type="EMBL" id="CP060204">
    <property type="protein sequence ID" value="QNH53860.1"/>
    <property type="molecule type" value="Genomic_DNA"/>
</dbReference>
<sequence>MTQKKRLPKLPQLLERKISKTGQTRGADDDVIYQNRVGRNNTVLIPFHQWIQDGNLRKLARENIFEKGYIVLIPPSEYFSWEDPQKTLFENALVLGNNALIFYETRSDWDSHSPEMLKWKAANCRQAPLGGEYVARVPATTANDAEKAKKINLGYASQSPKGAGIRLYEYANQATIAACRQQLEAEYWLCYDAVEVASENGMTKEDALSRKERILKLCEEQGLLDYGRLMEMRIINSQRHTICPLCLKELSGREFLNRVKQPEGREVPDLTVTQVNLFHIDELKFGAFNHKPYNLGWGHHFCNVVVKDSGIAQTLTWMQSVLKTNKKAGFIDQD</sequence>
<keyword evidence="2" id="KW-1185">Reference proteome</keyword>